<dbReference type="GO" id="GO:0012505">
    <property type="term" value="C:endomembrane system"/>
    <property type="evidence" value="ECO:0007669"/>
    <property type="project" value="TreeGrafter"/>
</dbReference>
<evidence type="ECO:0000259" key="3">
    <source>
        <dbReference type="Pfam" id="PF03088"/>
    </source>
</evidence>
<dbReference type="InterPro" id="IPR018119">
    <property type="entry name" value="Strictosidine_synth_cons-reg"/>
</dbReference>
<dbReference type="PANTHER" id="PTHR10426">
    <property type="entry name" value="STRICTOSIDINE SYNTHASE-RELATED"/>
    <property type="match status" value="1"/>
</dbReference>
<dbReference type="Gene3D" id="2.120.10.30">
    <property type="entry name" value="TolB, C-terminal domain"/>
    <property type="match status" value="1"/>
</dbReference>
<feature type="domain" description="Strictosidine synthase conserved region" evidence="3">
    <location>
        <begin position="164"/>
        <end position="248"/>
    </location>
</feature>
<reference evidence="5" key="1">
    <citation type="submission" date="2022-11" db="UniProtKB">
        <authorList>
            <consortium name="WormBaseParasite"/>
        </authorList>
    </citation>
    <scope>IDENTIFICATION</scope>
</reference>
<evidence type="ECO:0000256" key="2">
    <source>
        <dbReference type="ARBA" id="ARBA00023180"/>
    </source>
</evidence>
<dbReference type="WBParaSite" id="sdigi.contig965.g10061.t1">
    <property type="protein sequence ID" value="sdigi.contig965.g10061.t1"/>
    <property type="gene ID" value="sdigi.contig965.g10061"/>
</dbReference>
<dbReference type="Pfam" id="PF03088">
    <property type="entry name" value="Str_synth"/>
    <property type="match status" value="1"/>
</dbReference>
<keyword evidence="4" id="KW-1185">Reference proteome</keyword>
<dbReference type="PANTHER" id="PTHR10426:SF124">
    <property type="entry name" value="STRICTOSIDINE SYNTHASE CONSERVED REGION DOMAIN-CONTAINING PROTEIN"/>
    <property type="match status" value="1"/>
</dbReference>
<evidence type="ECO:0000313" key="4">
    <source>
        <dbReference type="Proteomes" id="UP000887581"/>
    </source>
</evidence>
<name>A0A915Q6S7_9BILA</name>
<dbReference type="GO" id="GO:0016787">
    <property type="term" value="F:hydrolase activity"/>
    <property type="evidence" value="ECO:0007669"/>
    <property type="project" value="TreeGrafter"/>
</dbReference>
<dbReference type="InterPro" id="IPR011042">
    <property type="entry name" value="6-blade_b-propeller_TolB-like"/>
</dbReference>
<dbReference type="Pfam" id="PF20067">
    <property type="entry name" value="SSL_N"/>
    <property type="match status" value="1"/>
</dbReference>
<evidence type="ECO:0000256" key="1">
    <source>
        <dbReference type="ARBA" id="ARBA00009191"/>
    </source>
</evidence>
<organism evidence="4 5">
    <name type="scientific">Setaria digitata</name>
    <dbReference type="NCBI Taxonomy" id="48799"/>
    <lineage>
        <taxon>Eukaryota</taxon>
        <taxon>Metazoa</taxon>
        <taxon>Ecdysozoa</taxon>
        <taxon>Nematoda</taxon>
        <taxon>Chromadorea</taxon>
        <taxon>Rhabditida</taxon>
        <taxon>Spirurina</taxon>
        <taxon>Spiruromorpha</taxon>
        <taxon>Filarioidea</taxon>
        <taxon>Setariidae</taxon>
        <taxon>Setaria</taxon>
    </lineage>
</organism>
<evidence type="ECO:0000313" key="5">
    <source>
        <dbReference type="WBParaSite" id="sdigi.contig965.g10061.t1"/>
    </source>
</evidence>
<proteinExistence type="inferred from homology"/>
<protein>
    <submittedName>
        <fullName evidence="5">Strictosidine synthase conserved region domain-containing protein</fullName>
    </submittedName>
</protein>
<dbReference type="AlphaFoldDB" id="A0A915Q6S7"/>
<accession>A0A915Q6S7</accession>
<comment type="similarity">
    <text evidence="1">Belongs to the strictosidine synthase family.</text>
</comment>
<dbReference type="Proteomes" id="UP000887581">
    <property type="component" value="Unplaced"/>
</dbReference>
<keyword evidence="2" id="KW-0325">Glycoprotein</keyword>
<sequence length="398" mass="45280">MMERKPKRRKLPQLAHRNLFEDLALSTIIHPSKIKKSRQSSILPKPPELTGALRPNQELTHAEILLLNQINGPESIALHQKSKTIYVGLKTGFIAAIEIDKLRDVDCGRPLGMRFNRKYPDLLIVADAYHGFFEVNIQNETIRQILEPGTKITHSLSRPVVHFNDFDISHDGYQLIFTEPSHRFADRDYLYAMAEHRPDGRLLHYDMRTGILRVLLNALQYPNGVEFDKTGKCVFFSEMGNLRILRYCFHYNTGKYTVIARNLPGYPDNIRTASNGMLWVPLGQARLKDDSWITESPKLRDLFATALYFIQSTSEIVLFSLYIVSNALFTIVFDYLSPKYGLLLLIDPTNGTILRSFHDPSGLTISSISQAIELNDGTVLLGGDDNSFLARFKPSARL</sequence>
<dbReference type="SUPFAM" id="SSF63829">
    <property type="entry name" value="Calcium-dependent phosphotriesterase"/>
    <property type="match status" value="1"/>
</dbReference>